<feature type="compositionally biased region" description="Acidic residues" evidence="15">
    <location>
        <begin position="1174"/>
        <end position="1185"/>
    </location>
</feature>
<dbReference type="InterPro" id="IPR008271">
    <property type="entry name" value="Ser/Thr_kinase_AS"/>
</dbReference>
<dbReference type="PROSITE" id="PS50106">
    <property type="entry name" value="PDZ"/>
    <property type="match status" value="1"/>
</dbReference>
<evidence type="ECO:0000256" key="8">
    <source>
        <dbReference type="ARBA" id="ARBA00022679"/>
    </source>
</evidence>
<evidence type="ECO:0000313" key="19">
    <source>
        <dbReference type="EnsemblMetazoa" id="CLYHEMP015662.1"/>
    </source>
</evidence>
<dbReference type="SUPFAM" id="SSF56112">
    <property type="entry name" value="Protein kinase-like (PK-like)"/>
    <property type="match status" value="1"/>
</dbReference>
<feature type="compositionally biased region" description="Polar residues" evidence="15">
    <location>
        <begin position="66"/>
        <end position="79"/>
    </location>
</feature>
<feature type="compositionally biased region" description="Basic and acidic residues" evidence="15">
    <location>
        <begin position="191"/>
        <end position="200"/>
    </location>
</feature>
<dbReference type="Gene3D" id="3.30.200.20">
    <property type="entry name" value="Phosphorylase Kinase, domain 1"/>
    <property type="match status" value="1"/>
</dbReference>
<feature type="region of interest" description="Disordered" evidence="15">
    <location>
        <begin position="132"/>
        <end position="168"/>
    </location>
</feature>
<keyword evidence="7" id="KW-0597">Phosphoprotein</keyword>
<keyword evidence="12" id="KW-0460">Magnesium</keyword>
<dbReference type="Proteomes" id="UP000594262">
    <property type="component" value="Unplaced"/>
</dbReference>
<keyword evidence="11" id="KW-0067">ATP-binding</keyword>
<dbReference type="Pfam" id="PF00069">
    <property type="entry name" value="Pkinase"/>
    <property type="match status" value="1"/>
</dbReference>
<dbReference type="Gene3D" id="2.30.42.10">
    <property type="match status" value="1"/>
</dbReference>
<accession>A0A7M5X040</accession>
<dbReference type="InterPro" id="IPR000961">
    <property type="entry name" value="AGC-kinase_C"/>
</dbReference>
<feature type="region of interest" description="Disordered" evidence="15">
    <location>
        <begin position="191"/>
        <end position="218"/>
    </location>
</feature>
<dbReference type="SMART" id="SM00220">
    <property type="entry name" value="S_TKc"/>
    <property type="match status" value="1"/>
</dbReference>
<dbReference type="GO" id="GO:0005737">
    <property type="term" value="C:cytoplasm"/>
    <property type="evidence" value="ECO:0007669"/>
    <property type="project" value="UniProtKB-SubCell"/>
</dbReference>
<evidence type="ECO:0000313" key="20">
    <source>
        <dbReference type="Proteomes" id="UP000594262"/>
    </source>
</evidence>
<feature type="compositionally biased region" description="Basic and acidic residues" evidence="15">
    <location>
        <begin position="1767"/>
        <end position="1780"/>
    </location>
</feature>
<feature type="region of interest" description="Disordered" evidence="15">
    <location>
        <begin position="1542"/>
        <end position="1583"/>
    </location>
</feature>
<dbReference type="InterPro" id="IPR011009">
    <property type="entry name" value="Kinase-like_dom_sf"/>
</dbReference>
<dbReference type="FunFam" id="1.20.1480.20:FF:000001">
    <property type="entry name" value="microtubule-associated serine/threonine-protein kinase 4 isoform X1"/>
    <property type="match status" value="1"/>
</dbReference>
<dbReference type="GeneID" id="136824346"/>
<feature type="compositionally biased region" description="Polar residues" evidence="15">
    <location>
        <begin position="1698"/>
        <end position="1728"/>
    </location>
</feature>
<evidence type="ECO:0000256" key="13">
    <source>
        <dbReference type="ARBA" id="ARBA00047899"/>
    </source>
</evidence>
<feature type="region of interest" description="Disordered" evidence="15">
    <location>
        <begin position="1762"/>
        <end position="1788"/>
    </location>
</feature>
<feature type="region of interest" description="Disordered" evidence="15">
    <location>
        <begin position="1393"/>
        <end position="1447"/>
    </location>
</feature>
<dbReference type="InterPro" id="IPR015022">
    <property type="entry name" value="MAST_pre-PK_dom"/>
</dbReference>
<feature type="region of interest" description="Disordered" evidence="15">
    <location>
        <begin position="1619"/>
        <end position="1655"/>
    </location>
</feature>
<feature type="compositionally biased region" description="Low complexity" evidence="15">
    <location>
        <begin position="445"/>
        <end position="455"/>
    </location>
</feature>
<evidence type="ECO:0000256" key="2">
    <source>
        <dbReference type="ARBA" id="ARBA00004496"/>
    </source>
</evidence>
<dbReference type="Pfam" id="PF08926">
    <property type="entry name" value="DUF1908"/>
    <property type="match status" value="1"/>
</dbReference>
<protein>
    <recommendedName>
        <fullName evidence="4">non-specific serine/threonine protein kinase</fullName>
        <ecNumber evidence="4">2.7.11.1</ecNumber>
    </recommendedName>
</protein>
<evidence type="ECO:0000259" key="16">
    <source>
        <dbReference type="PROSITE" id="PS50011"/>
    </source>
</evidence>
<dbReference type="GO" id="GO:0004674">
    <property type="term" value="F:protein serine/threonine kinase activity"/>
    <property type="evidence" value="ECO:0007669"/>
    <property type="project" value="UniProtKB-KW"/>
</dbReference>
<feature type="region of interest" description="Disordered" evidence="15">
    <location>
        <begin position="1"/>
        <end position="50"/>
    </location>
</feature>
<feature type="region of interest" description="Disordered" evidence="15">
    <location>
        <begin position="60"/>
        <end position="79"/>
    </location>
</feature>
<comment type="similarity">
    <text evidence="3">Belongs to the protein kinase superfamily. AGC Ser/Thr protein kinase family.</text>
</comment>
<feature type="compositionally biased region" description="Polar residues" evidence="15">
    <location>
        <begin position="1186"/>
        <end position="1199"/>
    </location>
</feature>
<feature type="compositionally biased region" description="Basic and acidic residues" evidence="15">
    <location>
        <begin position="773"/>
        <end position="791"/>
    </location>
</feature>
<keyword evidence="5" id="KW-0963">Cytoplasm</keyword>
<evidence type="ECO:0000256" key="4">
    <source>
        <dbReference type="ARBA" id="ARBA00012513"/>
    </source>
</evidence>
<feature type="compositionally biased region" description="Low complexity" evidence="15">
    <location>
        <begin position="1228"/>
        <end position="1253"/>
    </location>
</feature>
<dbReference type="InterPro" id="IPR041489">
    <property type="entry name" value="PDZ_6"/>
</dbReference>
<dbReference type="Gene3D" id="1.10.510.10">
    <property type="entry name" value="Transferase(Phosphotransferase) domain 1"/>
    <property type="match status" value="1"/>
</dbReference>
<evidence type="ECO:0000256" key="1">
    <source>
        <dbReference type="ARBA" id="ARBA00001946"/>
    </source>
</evidence>
<feature type="domain" description="Protein kinase" evidence="16">
    <location>
        <begin position="806"/>
        <end position="1075"/>
    </location>
</feature>
<dbReference type="OrthoDB" id="10070999at2759"/>
<feature type="region of interest" description="Disordered" evidence="15">
    <location>
        <begin position="1325"/>
        <end position="1378"/>
    </location>
</feature>
<feature type="region of interest" description="Disordered" evidence="15">
    <location>
        <begin position="416"/>
        <end position="455"/>
    </location>
</feature>
<evidence type="ECO:0000256" key="5">
    <source>
        <dbReference type="ARBA" id="ARBA00022490"/>
    </source>
</evidence>
<evidence type="ECO:0000256" key="10">
    <source>
        <dbReference type="ARBA" id="ARBA00022777"/>
    </source>
</evidence>
<evidence type="ECO:0000259" key="17">
    <source>
        <dbReference type="PROSITE" id="PS50106"/>
    </source>
</evidence>
<dbReference type="GO" id="GO:0035556">
    <property type="term" value="P:intracellular signal transduction"/>
    <property type="evidence" value="ECO:0007669"/>
    <property type="project" value="TreeGrafter"/>
</dbReference>
<dbReference type="PROSITE" id="PS50011">
    <property type="entry name" value="PROTEIN_KINASE_DOM"/>
    <property type="match status" value="1"/>
</dbReference>
<dbReference type="RefSeq" id="XP_066936598.1">
    <property type="nucleotide sequence ID" value="XM_067080497.1"/>
</dbReference>
<evidence type="ECO:0000256" key="15">
    <source>
        <dbReference type="SAM" id="MobiDB-lite"/>
    </source>
</evidence>
<feature type="region of interest" description="Disordered" evidence="15">
    <location>
        <begin position="468"/>
        <end position="505"/>
    </location>
</feature>
<comment type="cofactor">
    <cofactor evidence="1">
        <name>Mg(2+)</name>
        <dbReference type="ChEBI" id="CHEBI:18420"/>
    </cofactor>
</comment>
<proteinExistence type="inferred from homology"/>
<evidence type="ECO:0000256" key="7">
    <source>
        <dbReference type="ARBA" id="ARBA00022553"/>
    </source>
</evidence>
<comment type="catalytic activity">
    <reaction evidence="13">
        <text>L-threonyl-[protein] + ATP = O-phospho-L-threonyl-[protein] + ADP + H(+)</text>
        <dbReference type="Rhea" id="RHEA:46608"/>
        <dbReference type="Rhea" id="RHEA-COMP:11060"/>
        <dbReference type="Rhea" id="RHEA-COMP:11605"/>
        <dbReference type="ChEBI" id="CHEBI:15378"/>
        <dbReference type="ChEBI" id="CHEBI:30013"/>
        <dbReference type="ChEBI" id="CHEBI:30616"/>
        <dbReference type="ChEBI" id="CHEBI:61977"/>
        <dbReference type="ChEBI" id="CHEBI:456216"/>
        <dbReference type="EC" id="2.7.11.1"/>
    </reaction>
</comment>
<dbReference type="GO" id="GO:0000287">
    <property type="term" value="F:magnesium ion binding"/>
    <property type="evidence" value="ECO:0007669"/>
    <property type="project" value="InterPro"/>
</dbReference>
<dbReference type="FunFam" id="2.30.42.10:FF:000008">
    <property type="entry name" value="microtubule-associated serine/threonine-protein kinase 4 isoform X2"/>
    <property type="match status" value="1"/>
</dbReference>
<feature type="compositionally biased region" description="Basic residues" evidence="15">
    <location>
        <begin position="1401"/>
        <end position="1416"/>
    </location>
</feature>
<evidence type="ECO:0000256" key="14">
    <source>
        <dbReference type="ARBA" id="ARBA00048679"/>
    </source>
</evidence>
<dbReference type="FunFam" id="3.30.200.20:FF:000012">
    <property type="entry name" value="microtubule-associated serine/threonine-protein kinase 2 isoform X1"/>
    <property type="match status" value="1"/>
</dbReference>
<keyword evidence="6" id="KW-0723">Serine/threonine-protein kinase</keyword>
<keyword evidence="20" id="KW-1185">Reference proteome</keyword>
<feature type="compositionally biased region" description="Low complexity" evidence="15">
    <location>
        <begin position="1571"/>
        <end position="1582"/>
    </location>
</feature>
<dbReference type="PANTHER" id="PTHR24356">
    <property type="entry name" value="SERINE/THREONINE-PROTEIN KINASE"/>
    <property type="match status" value="1"/>
</dbReference>
<feature type="compositionally biased region" description="Polar residues" evidence="15">
    <location>
        <begin position="1325"/>
        <end position="1355"/>
    </location>
</feature>
<dbReference type="Gene3D" id="1.20.1480.20">
    <property type="entry name" value="MAST3 pre-PK domain-like"/>
    <property type="match status" value="1"/>
</dbReference>
<dbReference type="EnsemblMetazoa" id="CLYHEMT015662.1">
    <property type="protein sequence ID" value="CLYHEMP015662.1"/>
    <property type="gene ID" value="CLYHEMG015662"/>
</dbReference>
<evidence type="ECO:0000256" key="11">
    <source>
        <dbReference type="ARBA" id="ARBA00022840"/>
    </source>
</evidence>
<name>A0A7M5X040_9CNID</name>
<dbReference type="PROSITE" id="PS00108">
    <property type="entry name" value="PROTEIN_KINASE_ST"/>
    <property type="match status" value="1"/>
</dbReference>
<dbReference type="SUPFAM" id="SSF140482">
    <property type="entry name" value="MAST3 pre-PK domain-like"/>
    <property type="match status" value="1"/>
</dbReference>
<keyword evidence="9" id="KW-0547">Nucleotide-binding</keyword>
<comment type="catalytic activity">
    <reaction evidence="14">
        <text>L-seryl-[protein] + ATP = O-phospho-L-seryl-[protein] + ADP + H(+)</text>
        <dbReference type="Rhea" id="RHEA:17989"/>
        <dbReference type="Rhea" id="RHEA-COMP:9863"/>
        <dbReference type="Rhea" id="RHEA-COMP:11604"/>
        <dbReference type="ChEBI" id="CHEBI:15378"/>
        <dbReference type="ChEBI" id="CHEBI:29999"/>
        <dbReference type="ChEBI" id="CHEBI:30616"/>
        <dbReference type="ChEBI" id="CHEBI:83421"/>
        <dbReference type="ChEBI" id="CHEBI:456216"/>
        <dbReference type="EC" id="2.7.11.1"/>
    </reaction>
</comment>
<keyword evidence="10" id="KW-0418">Kinase</keyword>
<dbReference type="InterPro" id="IPR000719">
    <property type="entry name" value="Prot_kinase_dom"/>
</dbReference>
<feature type="region of interest" description="Disordered" evidence="15">
    <location>
        <begin position="1161"/>
        <end position="1212"/>
    </location>
</feature>
<evidence type="ECO:0000256" key="3">
    <source>
        <dbReference type="ARBA" id="ARBA00009903"/>
    </source>
</evidence>
<keyword evidence="8" id="KW-0808">Transferase</keyword>
<feature type="compositionally biased region" description="Basic residues" evidence="15">
    <location>
        <begin position="1542"/>
        <end position="1561"/>
    </location>
</feature>
<dbReference type="SMART" id="SM00228">
    <property type="entry name" value="PDZ"/>
    <property type="match status" value="1"/>
</dbReference>
<dbReference type="PANTHER" id="PTHR24356:SF414">
    <property type="entry name" value="NON-SPECIFIC SERINE_THREONINE PROTEIN KINASE"/>
    <property type="match status" value="1"/>
</dbReference>
<reference evidence="19" key="1">
    <citation type="submission" date="2021-01" db="UniProtKB">
        <authorList>
            <consortium name="EnsemblMetazoa"/>
        </authorList>
    </citation>
    <scope>IDENTIFICATION</scope>
</reference>
<feature type="compositionally biased region" description="Polar residues" evidence="15">
    <location>
        <begin position="146"/>
        <end position="161"/>
    </location>
</feature>
<evidence type="ECO:0000256" key="12">
    <source>
        <dbReference type="ARBA" id="ARBA00022842"/>
    </source>
</evidence>
<feature type="domain" description="AGC-kinase C-terminal" evidence="18">
    <location>
        <begin position="1076"/>
        <end position="1143"/>
    </location>
</feature>
<evidence type="ECO:0000259" key="18">
    <source>
        <dbReference type="PROSITE" id="PS51285"/>
    </source>
</evidence>
<dbReference type="InterPro" id="IPR050236">
    <property type="entry name" value="Ser_Thr_kinase_AGC"/>
</dbReference>
<sequence length="1788" mass="198209">MESQQIDQQVTAFHGPTLHDQSQPTYHDWAENNEDPEFTSQNEISGIDSPKILCERSISKDRETNSESPSTVFSVESQASPTLSISKTRISVIDSHVTSSLILKSSGPLNTHLIESSTGPILLSSEELSPSHRTLRAVSDPPRPCNENSFIYSKSDTNPQISGEDHASSSDSIISKILIFSSTKQDNAINKDNDFSDSSKVHLAKNGRGSGSCDGTNISDIPDKENSLNNQDHLCCISSQDETISDKTQHIIEEPLEKTDKGCSNYQYNSYSGDRKTVSDSSEESYLYRNQQGGGDPYINEYGYVKNRKHSYADVRKTVSDSSDEIYRNRPCEGEHHEKGYVEEDIDEDEDEVFQLRHSRRRRIQSCVSLTLHNPRQTDGGSTTSSPTTPQHRILQIIESSGGRKSSLFGRATSYDPHASFSPIRLESTEPGSNLVRMRTNTLGNSDPSLSSSSNDIAIRKFSTCGISPRRPRSLLPHSPSPPRAPSPAALNDSENSGKHVSPVSYSAQSAPIGFHSNKSFQSGRRWSVASSGYSTNTPCSSGLSSRTSSQEKLSQLMFDDPPFCRQYSQDSTYSDIDDDVLIRARSPKAFRGRSRSLSPTRNENEIAILTNIYKDRFPKAKQQMEEKLEDFIEKYSDENVENKPSDAAISFVSHQMVELARTVLKVSLNPGGPINSEFFYTISDSVEKLLFGVKTKTTSKELDHINKVASDLLMILSRPARLLECLEFNPAEFYTQLEFEEQCLTQHKEQNTDGVEIEMGDYIRNKLGIKPPENEEKPGEGENGNDEKPANRKQSILVEPKEEDFTYIKLISNGAYGSVYLVKHKTSRQRYAMKKMSKHHLMHKNQVNQVFTERDIMTFAQNPFVVTLFCTFVTKKYLCMVMEFVEGGDCASLLKNITVFPFDLARRYFAETLLAVEYIHDYGIIHRDLKPDNLLITAMGHIKLADFGLSKVGLINMTTNICEETVQQFKDVQVFGTPDYIAPEVILRKGYGPAVDYWSLGIILYEFLIGVTPFFGETVSEVFDMILTGEIEWPEGDEALPDEATNIIKHLLVRQATERLGANGAADVRAHSFFQNVNWNSLLREKAEFIPVLDNEEDTSYFDTREDRYNHLVSDEDEEDDDNDVDFLNFSTCSPRFSRLISTHENSKDFINTSQLKDLKEQTSKEVSSADNCSDDQQDDEETSLDSSTVKSEASATQSIDIPPPNSPSDTVRMKLDAILLSSDTATDSGNDSGTHTSSGNSSLNNSMNTGSPRSPGGRVATSLLKQVHVDVMKRQEESDRDTDASTSSCDVSPRRFLSASFTATRVPSPKQPSPLVLDSLSIQSDDSASTQPSPNSESIVSEPSTPLLTTQSAEKIDDRNRTGVVRTRSTPPCIDLSKISVGVPRLELSASEDETSLKRTPRRRPRNSLSTKKRPSADAIRTPPLSPSEGSDDTPRFSPSSLRPPILITRNNRGWGFTFKAIRVYIGDTSKYTMQHMVETVDTRGPAFEVGLKENDLITHVNNEAIQGYQHVDVVRLILRSGETVKLTVTDIERTSIRTGSKRKTVGNRVQSRKLRGRSRNSSVEDSGRSSAGGAISRKSAIYRKLRKPSLRRNSSLKRAKKSNLFIPGASFDARRAASAMEGGDQANASSATSPTGGGSTSPNSPNTHSSKNAFLHGMLPKLARTVGAHSRRRSISCIPVSPLARTPSIGAASVRSPSPLATKNGGTVMSPTNNFTRPKSSTMTPGSPLLRRALSPDRLNAPVQFEDLVNSRDGTLLVPANETGVDRRLNRSQSMKENKRKKHRR</sequence>
<evidence type="ECO:0000256" key="9">
    <source>
        <dbReference type="ARBA" id="ARBA00022741"/>
    </source>
</evidence>
<dbReference type="GO" id="GO:0005524">
    <property type="term" value="F:ATP binding"/>
    <property type="evidence" value="ECO:0007669"/>
    <property type="project" value="UniProtKB-KW"/>
</dbReference>
<dbReference type="FunFam" id="1.10.510.10:FF:000012">
    <property type="entry name" value="microtubule-associated serine/threonine-protein kinase 2 isoform X1"/>
    <property type="match status" value="1"/>
</dbReference>
<dbReference type="Pfam" id="PF17820">
    <property type="entry name" value="PDZ_6"/>
    <property type="match status" value="1"/>
</dbReference>
<comment type="subcellular location">
    <subcellularLocation>
        <location evidence="2">Cytoplasm</location>
    </subcellularLocation>
</comment>
<organism evidence="19 20">
    <name type="scientific">Clytia hemisphaerica</name>
    <dbReference type="NCBI Taxonomy" id="252671"/>
    <lineage>
        <taxon>Eukaryota</taxon>
        <taxon>Metazoa</taxon>
        <taxon>Cnidaria</taxon>
        <taxon>Hydrozoa</taxon>
        <taxon>Hydroidolina</taxon>
        <taxon>Leptothecata</taxon>
        <taxon>Obeliida</taxon>
        <taxon>Clytiidae</taxon>
        <taxon>Clytia</taxon>
    </lineage>
</organism>
<dbReference type="InterPro" id="IPR036034">
    <property type="entry name" value="PDZ_sf"/>
</dbReference>
<feature type="region of interest" description="Disordered" evidence="15">
    <location>
        <begin position="1692"/>
        <end position="1730"/>
    </location>
</feature>
<feature type="region of interest" description="Disordered" evidence="15">
    <location>
        <begin position="768"/>
        <end position="794"/>
    </location>
</feature>
<dbReference type="PROSITE" id="PS51285">
    <property type="entry name" value="AGC_KINASE_CTER"/>
    <property type="match status" value="1"/>
</dbReference>
<feature type="region of interest" description="Disordered" evidence="15">
    <location>
        <begin position="1225"/>
        <end position="1260"/>
    </location>
</feature>
<feature type="domain" description="PDZ" evidence="17">
    <location>
        <begin position="1447"/>
        <end position="1535"/>
    </location>
</feature>
<feature type="compositionally biased region" description="Low complexity" evidence="15">
    <location>
        <begin position="1629"/>
        <end position="1653"/>
    </location>
</feature>
<feature type="compositionally biased region" description="Polar residues" evidence="15">
    <location>
        <begin position="1"/>
        <end position="11"/>
    </location>
</feature>
<dbReference type="InterPro" id="IPR023142">
    <property type="entry name" value="MAST_pre-PK_dom_sf"/>
</dbReference>
<evidence type="ECO:0000256" key="6">
    <source>
        <dbReference type="ARBA" id="ARBA00022527"/>
    </source>
</evidence>
<dbReference type="SUPFAM" id="SSF50156">
    <property type="entry name" value="PDZ domain-like"/>
    <property type="match status" value="1"/>
</dbReference>
<dbReference type="EC" id="2.7.11.1" evidence="4"/>
<dbReference type="InterPro" id="IPR001478">
    <property type="entry name" value="PDZ"/>
</dbReference>